<dbReference type="AlphaFoldDB" id="C7ZNY6"/>
<dbReference type="Proteomes" id="UP000005206">
    <property type="component" value="Chromosome 10"/>
</dbReference>
<dbReference type="SUPFAM" id="SSF56112">
    <property type="entry name" value="Protein kinase-like (PK-like)"/>
    <property type="match status" value="1"/>
</dbReference>
<gene>
    <name evidence="2" type="ORF">NECHADRAFT_85411</name>
</gene>
<evidence type="ECO:0000256" key="1">
    <source>
        <dbReference type="SAM" id="MobiDB-lite"/>
    </source>
</evidence>
<evidence type="ECO:0000313" key="3">
    <source>
        <dbReference type="Proteomes" id="UP000005206"/>
    </source>
</evidence>
<dbReference type="OMA" id="FDWETGC"/>
<proteinExistence type="predicted"/>
<dbReference type="KEGG" id="nhe:NECHADRAFT_85411"/>
<name>C7ZNY6_FUSV7</name>
<organism evidence="2 3">
    <name type="scientific">Fusarium vanettenii (strain ATCC MYA-4622 / CBS 123669 / FGSC 9596 / NRRL 45880 / 77-13-4)</name>
    <name type="common">Fusarium solani subsp. pisi</name>
    <dbReference type="NCBI Taxonomy" id="660122"/>
    <lineage>
        <taxon>Eukaryota</taxon>
        <taxon>Fungi</taxon>
        <taxon>Dikarya</taxon>
        <taxon>Ascomycota</taxon>
        <taxon>Pezizomycotina</taxon>
        <taxon>Sordariomycetes</taxon>
        <taxon>Hypocreomycetidae</taxon>
        <taxon>Hypocreales</taxon>
        <taxon>Nectriaceae</taxon>
        <taxon>Fusarium</taxon>
        <taxon>Fusarium solani species complex</taxon>
        <taxon>Fusarium vanettenii</taxon>
    </lineage>
</organism>
<reference evidence="2 3" key="1">
    <citation type="journal article" date="2009" name="PLoS Genet.">
        <title>The genome of Nectria haematococca: contribution of supernumerary chromosomes to gene expansion.</title>
        <authorList>
            <person name="Coleman J.J."/>
            <person name="Rounsley S.D."/>
            <person name="Rodriguez-Carres M."/>
            <person name="Kuo A."/>
            <person name="Wasmann C.C."/>
            <person name="Grimwood J."/>
            <person name="Schmutz J."/>
            <person name="Taga M."/>
            <person name="White G.J."/>
            <person name="Zhou S."/>
            <person name="Schwartz D.C."/>
            <person name="Freitag M."/>
            <person name="Ma L.J."/>
            <person name="Danchin E.G."/>
            <person name="Henrissat B."/>
            <person name="Coutinho P.M."/>
            <person name="Nelson D.R."/>
            <person name="Straney D."/>
            <person name="Napoli C.A."/>
            <person name="Barker B.M."/>
            <person name="Gribskov M."/>
            <person name="Rep M."/>
            <person name="Kroken S."/>
            <person name="Molnar I."/>
            <person name="Rensing C."/>
            <person name="Kennell J.C."/>
            <person name="Zamora J."/>
            <person name="Farman M.L."/>
            <person name="Selker E.U."/>
            <person name="Salamov A."/>
            <person name="Shapiro H."/>
            <person name="Pangilinan J."/>
            <person name="Lindquist E."/>
            <person name="Lamers C."/>
            <person name="Grigoriev I.V."/>
            <person name="Geiser D.M."/>
            <person name="Covert S.F."/>
            <person name="Temporini E."/>
            <person name="Vanetten H.D."/>
        </authorList>
    </citation>
    <scope>NUCLEOTIDE SEQUENCE [LARGE SCALE GENOMIC DNA]</scope>
    <source>
        <strain evidence="3">ATCC MYA-4622 / CBS 123669 / FGSC 9596 / NRRL 45880 / 77-13-4</strain>
    </source>
</reference>
<dbReference type="InParanoid" id="C7ZNY6"/>
<dbReference type="EMBL" id="GG698970">
    <property type="protein sequence ID" value="EEU34189.1"/>
    <property type="molecule type" value="Genomic_DNA"/>
</dbReference>
<dbReference type="InterPro" id="IPR011009">
    <property type="entry name" value="Kinase-like_dom_sf"/>
</dbReference>
<evidence type="ECO:0000313" key="2">
    <source>
        <dbReference type="EMBL" id="EEU34189.1"/>
    </source>
</evidence>
<keyword evidence="3" id="KW-1185">Reference proteome</keyword>
<dbReference type="OrthoDB" id="3554464at2759"/>
<sequence length="342" mass="38957">MPRYDGFSLHWLHRQLDFEVATYKLLKHTPGIPTDRLLYHRHPLQHAGIKHGMPADISGRRLMIFDMAQGQCRLWSELDEQQRMSTLADAATIRASLLNLVLPSQFVSNWLLWRTLQPVEWMPKKLSLPISATRDFWLATLKAKVEAMIKNEGDIIGWPGNKVTVGPKALAAKEFMLRLIPLILPEGDEAVLYRPVLQHDDFGIHNLLNLVSGAVETKITSVFDWETACIVPFALSEIVFFIAGCTLTTDEGGKPSAQARSELASRPEEQAKNQEYSAEFLKRVKEQVPSLEEAMHKANDARYLWVKLKKWKGQRPEEFFGELGDWAERRLAERASCETSNL</sequence>
<dbReference type="HOGENOM" id="CLU_021158_0_0_1"/>
<protein>
    <submittedName>
        <fullName evidence="2">Uncharacterized protein</fullName>
    </submittedName>
</protein>
<accession>C7ZNY6</accession>
<dbReference type="eggNOG" id="ENOG502SJX7">
    <property type="taxonomic scope" value="Eukaryota"/>
</dbReference>
<feature type="compositionally biased region" description="Basic and acidic residues" evidence="1">
    <location>
        <begin position="263"/>
        <end position="272"/>
    </location>
</feature>
<dbReference type="GeneID" id="9677811"/>
<dbReference type="RefSeq" id="XP_003039902.1">
    <property type="nucleotide sequence ID" value="XM_003039856.1"/>
</dbReference>
<feature type="region of interest" description="Disordered" evidence="1">
    <location>
        <begin position="252"/>
        <end position="272"/>
    </location>
</feature>
<dbReference type="VEuPathDB" id="FungiDB:NECHADRAFT_85411"/>